<dbReference type="EMBL" id="CABFMQ020000083">
    <property type="protein sequence ID" value="VTZ50624.1"/>
    <property type="molecule type" value="Genomic_DNA"/>
</dbReference>
<evidence type="ECO:0000313" key="2">
    <source>
        <dbReference type="EMBL" id="VTZ50624.1"/>
    </source>
</evidence>
<proteinExistence type="predicted"/>
<dbReference type="Proteomes" id="UP000485880">
    <property type="component" value="Unassembled WGS sequence"/>
</dbReference>
<dbReference type="InterPro" id="IPR009656">
    <property type="entry name" value="PHB_depo_C"/>
</dbReference>
<dbReference type="InterPro" id="IPR010915">
    <property type="entry name" value="PHB_depoly_PhaZ"/>
</dbReference>
<protein>
    <submittedName>
        <fullName evidence="2">Polyhydroxyalkanoate depolymerase</fullName>
    </submittedName>
</protein>
<dbReference type="InterPro" id="IPR029058">
    <property type="entry name" value="AB_hydrolase_fold"/>
</dbReference>
<reference evidence="2 3" key="1">
    <citation type="submission" date="2019-05" db="EMBL/GenBank/DDBJ databases">
        <authorList>
            <person name="Farhan Ul Haque M."/>
        </authorList>
    </citation>
    <scope>NUCLEOTIDE SEQUENCE [LARGE SCALE GENOMIC DNA]</scope>
    <source>
        <strain evidence="2">2</strain>
    </source>
</reference>
<dbReference type="InterPro" id="IPR051321">
    <property type="entry name" value="PHA/PHB_synthase"/>
</dbReference>
<sequence>MPPFTYELHEISHLALAPARAISDIAQLWLKSPVNFLSYTHVGKNMVATVELFERMTRRYGKPAFGLSSTIVGGKRAPVVENIVWRRPFCRLIHFERQLEGNQGEPQPKLLIVAPMSGHHSTLLRGTVEAFLPFYDVYITDWADARLMPMSAGRFDLDDYIDYLISICEHLSKEKDGVALHTLGVCQPAAPLFAAVALMEAEDNPHVPASMTLMGGPIDTRRSPTKVNLLAQERGSAWFQHHCISTVPLGYHGAGREVYPGFLQLAGFMAMNIDRHVNAHIDLFSHLVEGDGDSADKHREFYDEYLSVMDLTAEFYLQTVDTVFVKHALPKGEMTHHGAKVDFAAIHRVALMTVEGENDDISGAGQTLAAHDLCYNLPASMKADYLQEKVGHYGVFNGSRFRNQIVPRILDFHANGKRSVRNLSLVERI</sequence>
<keyword evidence="3" id="KW-1185">Reference proteome</keyword>
<accession>A0A8B6M9A2</accession>
<dbReference type="SUPFAM" id="SSF53474">
    <property type="entry name" value="alpha/beta-Hydrolases"/>
    <property type="match status" value="1"/>
</dbReference>
<organism evidence="2 3">
    <name type="scientific">Methylocella tundrae</name>
    <dbReference type="NCBI Taxonomy" id="227605"/>
    <lineage>
        <taxon>Bacteria</taxon>
        <taxon>Pseudomonadati</taxon>
        <taxon>Pseudomonadota</taxon>
        <taxon>Alphaproteobacteria</taxon>
        <taxon>Hyphomicrobiales</taxon>
        <taxon>Beijerinckiaceae</taxon>
        <taxon>Methylocella</taxon>
    </lineage>
</organism>
<feature type="domain" description="PHB de-polymerase C-terminal" evidence="1">
    <location>
        <begin position="215"/>
        <end position="414"/>
    </location>
</feature>
<dbReference type="Pfam" id="PF06850">
    <property type="entry name" value="PHB_depo_C"/>
    <property type="match status" value="1"/>
</dbReference>
<gene>
    <name evidence="2" type="ORF">MPC4_260061</name>
</gene>
<comment type="caution">
    <text evidence="2">The sequence shown here is derived from an EMBL/GenBank/DDBJ whole genome shotgun (WGS) entry which is preliminary data.</text>
</comment>
<dbReference type="PANTHER" id="PTHR36837">
    <property type="entry name" value="POLY(3-HYDROXYALKANOATE) POLYMERASE SUBUNIT PHAC"/>
    <property type="match status" value="1"/>
</dbReference>
<dbReference type="AlphaFoldDB" id="A0A8B6M9A2"/>
<dbReference type="RefSeq" id="WP_174512648.1">
    <property type="nucleotide sequence ID" value="NZ_CABFMQ020000083.1"/>
</dbReference>
<evidence type="ECO:0000313" key="3">
    <source>
        <dbReference type="Proteomes" id="UP000485880"/>
    </source>
</evidence>
<dbReference type="PIRSF" id="PIRSF020818">
    <property type="entry name" value="PHB_depoly_PhaZ"/>
    <property type="match status" value="1"/>
</dbReference>
<name>A0A8B6M9A2_METTU</name>
<dbReference type="PANTHER" id="PTHR36837:SF4">
    <property type="entry name" value="BLR0908 PROTEIN"/>
    <property type="match status" value="1"/>
</dbReference>
<evidence type="ECO:0000259" key="1">
    <source>
        <dbReference type="Pfam" id="PF06850"/>
    </source>
</evidence>
<dbReference type="NCBIfam" id="TIGR01849">
    <property type="entry name" value="PHB_depoly_PhaZ"/>
    <property type="match status" value="1"/>
</dbReference>